<feature type="compositionally biased region" description="Polar residues" evidence="9">
    <location>
        <begin position="139"/>
        <end position="149"/>
    </location>
</feature>
<proteinExistence type="predicted"/>
<dbReference type="Pfam" id="PF00554">
    <property type="entry name" value="RHD_DNA_bind"/>
    <property type="match status" value="1"/>
</dbReference>
<dbReference type="InterPro" id="IPR032397">
    <property type="entry name" value="RHD_dimer"/>
</dbReference>
<feature type="compositionally biased region" description="Basic and acidic residues" evidence="9">
    <location>
        <begin position="287"/>
        <end position="299"/>
    </location>
</feature>
<evidence type="ECO:0000256" key="4">
    <source>
        <dbReference type="ARBA" id="ARBA00022553"/>
    </source>
</evidence>
<keyword evidence="3" id="KW-0963">Cytoplasm</keyword>
<evidence type="ECO:0000256" key="8">
    <source>
        <dbReference type="ARBA" id="ARBA00023242"/>
    </source>
</evidence>
<keyword evidence="8" id="KW-0539">Nucleus</keyword>
<feature type="compositionally biased region" description="Low complexity" evidence="9">
    <location>
        <begin position="64"/>
        <end position="79"/>
    </location>
</feature>
<accession>A0ABM1SBG6</accession>
<dbReference type="Gene3D" id="2.60.40.340">
    <property type="entry name" value="Rel homology domain (RHD), DNA-binding domain"/>
    <property type="match status" value="1"/>
</dbReference>
<evidence type="ECO:0000256" key="3">
    <source>
        <dbReference type="ARBA" id="ARBA00022490"/>
    </source>
</evidence>
<feature type="compositionally biased region" description="Polar residues" evidence="9">
    <location>
        <begin position="812"/>
        <end position="822"/>
    </location>
</feature>
<keyword evidence="11" id="KW-1185">Reference proteome</keyword>
<organism evidence="11 17">
    <name type="scientific">Limulus polyphemus</name>
    <name type="common">Atlantic horseshoe crab</name>
    <dbReference type="NCBI Taxonomy" id="6850"/>
    <lineage>
        <taxon>Eukaryota</taxon>
        <taxon>Metazoa</taxon>
        <taxon>Ecdysozoa</taxon>
        <taxon>Arthropoda</taxon>
        <taxon>Chelicerata</taxon>
        <taxon>Merostomata</taxon>
        <taxon>Xiphosura</taxon>
        <taxon>Limulidae</taxon>
        <taxon>Limulus</taxon>
    </lineage>
</organism>
<feature type="region of interest" description="Disordered" evidence="9">
    <location>
        <begin position="124"/>
        <end position="155"/>
    </location>
</feature>
<dbReference type="RefSeq" id="XP_022240968.1">
    <property type="nucleotide sequence ID" value="XM_022385260.1"/>
</dbReference>
<dbReference type="PANTHER" id="PTHR12533">
    <property type="entry name" value="NFAT"/>
    <property type="match status" value="1"/>
</dbReference>
<evidence type="ECO:0000256" key="2">
    <source>
        <dbReference type="ARBA" id="ARBA00004496"/>
    </source>
</evidence>
<keyword evidence="6" id="KW-0238">DNA-binding</keyword>
<evidence type="ECO:0000256" key="5">
    <source>
        <dbReference type="ARBA" id="ARBA00023015"/>
    </source>
</evidence>
<dbReference type="PROSITE" id="PS50254">
    <property type="entry name" value="REL_2"/>
    <property type="match status" value="1"/>
</dbReference>
<evidence type="ECO:0000313" key="12">
    <source>
        <dbReference type="RefSeq" id="XP_013773910.1"/>
    </source>
</evidence>
<reference evidence="12 13" key="1">
    <citation type="submission" date="2025-05" db="UniProtKB">
        <authorList>
            <consortium name="RefSeq"/>
        </authorList>
    </citation>
    <scope>IDENTIFICATION</scope>
    <source>
        <tissue evidence="12 13">Muscle</tissue>
    </source>
</reference>
<evidence type="ECO:0000313" key="15">
    <source>
        <dbReference type="RefSeq" id="XP_022240969.1"/>
    </source>
</evidence>
<feature type="compositionally biased region" description="Low complexity" evidence="9">
    <location>
        <begin position="269"/>
        <end position="284"/>
    </location>
</feature>
<dbReference type="GeneID" id="106458896"/>
<dbReference type="InterPro" id="IPR002909">
    <property type="entry name" value="IPT_dom"/>
</dbReference>
<dbReference type="SUPFAM" id="SSF49417">
    <property type="entry name" value="p53-like transcription factors"/>
    <property type="match status" value="1"/>
</dbReference>
<keyword evidence="5" id="KW-0805">Transcription regulation</keyword>
<name>A0ABM1SBG6_LIMPO</name>
<evidence type="ECO:0000313" key="14">
    <source>
        <dbReference type="RefSeq" id="XP_022240968.1"/>
    </source>
</evidence>
<dbReference type="InterPro" id="IPR011539">
    <property type="entry name" value="RHD_DNA_bind_dom"/>
</dbReference>
<dbReference type="Pfam" id="PF16179">
    <property type="entry name" value="RHD_dimer"/>
    <property type="match status" value="1"/>
</dbReference>
<feature type="region of interest" description="Disordered" evidence="9">
    <location>
        <begin position="266"/>
        <end position="305"/>
    </location>
</feature>
<comment type="subcellular location">
    <subcellularLocation>
        <location evidence="2">Cytoplasm</location>
    </subcellularLocation>
    <subcellularLocation>
        <location evidence="1">Nucleus</location>
    </subcellularLocation>
</comment>
<evidence type="ECO:0000313" key="11">
    <source>
        <dbReference type="Proteomes" id="UP000694941"/>
    </source>
</evidence>
<dbReference type="RefSeq" id="XP_022240969.1">
    <property type="nucleotide sequence ID" value="XM_022385261.1"/>
</dbReference>
<dbReference type="RefSeq" id="XP_022240967.1">
    <property type="nucleotide sequence ID" value="XM_022385259.1"/>
</dbReference>
<dbReference type="Proteomes" id="UP000694941">
    <property type="component" value="Unplaced"/>
</dbReference>
<evidence type="ECO:0000313" key="13">
    <source>
        <dbReference type="RefSeq" id="XP_022240967.1"/>
    </source>
</evidence>
<evidence type="ECO:0000313" key="17">
    <source>
        <dbReference type="RefSeq" id="XP_022240971.1"/>
    </source>
</evidence>
<gene>
    <name evidence="12 13 14 15 16 17" type="primary">LOC106458896</name>
</gene>
<dbReference type="SUPFAM" id="SSF81296">
    <property type="entry name" value="E set domains"/>
    <property type="match status" value="1"/>
</dbReference>
<evidence type="ECO:0000256" key="1">
    <source>
        <dbReference type="ARBA" id="ARBA00004123"/>
    </source>
</evidence>
<dbReference type="Gene3D" id="2.60.40.10">
    <property type="entry name" value="Immunoglobulins"/>
    <property type="match status" value="1"/>
</dbReference>
<dbReference type="RefSeq" id="XP_022240970.1">
    <property type="nucleotide sequence ID" value="XM_022385262.1"/>
</dbReference>
<evidence type="ECO:0000256" key="7">
    <source>
        <dbReference type="ARBA" id="ARBA00023163"/>
    </source>
</evidence>
<dbReference type="InterPro" id="IPR037059">
    <property type="entry name" value="RHD_DNA_bind_dom_sf"/>
</dbReference>
<dbReference type="RefSeq" id="XP_013773910.1">
    <property type="nucleotide sequence ID" value="XM_013918456.2"/>
</dbReference>
<keyword evidence="4" id="KW-0597">Phosphoprotein</keyword>
<evidence type="ECO:0000313" key="16">
    <source>
        <dbReference type="RefSeq" id="XP_022240970.1"/>
    </source>
</evidence>
<dbReference type="InterPro" id="IPR008967">
    <property type="entry name" value="p53-like_TF_DNA-bd_sf"/>
</dbReference>
<sequence>MMVKLRSQRPVVEIPTEKDSIFKEPSPVSPLLSHGSSVLEKIKDSAQPAVQSAFRNLKRANSCDDSISFSSSPVSVDSGTSHDSERSTPVFQQQLSLEHDSYCDPDKFILEILSMSEAEDSAISMEPPSKVPRSGCRLRTSSLSGTSECSVGEEEDSIMSETYTVDSVIESSNLTEAVSLQSSPFVNSDISEPLPASADSVRMISEEATLGDQSSTTQTKVQDFVQLHSALRALIREVSSVPEAEHAVIKPKSCVMSTPVADNSDVCKPPSYSPTAAPSASTSSKNHQRDKNVKKDSPPEKPTLCSSYPSCSKDGIYELKILIQPEQQHRARYLTEGSRGAVKDRKGTGYPAVKLFGYNNPVTVQVFIGTDQGKALPHLFYQASKVFGKSSTPCSERKIEGTSVLEIEMSPDKDMTVSCDCVGILKERNVDVEHRLALLGGSHRSKKRSTRCRIVFRVRIPQSNGAYEILQVASAPILCTQPPGVPEVSKKSLSECPTDGKMELFIIGKNFLKDTQVLFREVEDNSEDEEFEKIIWEKAIDPDKEYLQPTHLVCRVPPYRDLDIIEPVNVQLLVYSGGKTSKPHPFTYLPNLKAPNSVRGTTVPNLSPDFAQSAVNVSKHFRQTGVVPTVIQLPVITPGSGNMQGLQPWVSTVVIPGTNETVFSVAPHKRCSEINSLGSLSDGCLITVPDGSKPNPVQLLLIQQLAAQESGNNPGQRKEEKIKDLNKLQSRAVNVLEVGKTRELSKGKDQQDSGWTIKRKKVKLPTTKCVPKGLLNHGDNYSRRRFGRPHIMKFRRNVKQETNSLRQLLIQSHNSKPLGSNSKCHRLKPNGKPQVNFNSGIPQPASPITPANCSKINMFNSALLQETIPSFQNKLATTQELQMESSEKMTPYCETSVRTDLEDRTSLYHDVENISPVSTQTFMSSNELKHKYSWVGENLNPESVNETNKQSLHIEKDVQEFSKGSGTIADSVFQLQSLSEGGGKTENVLYHLSLVEGNGRVDNSAELSVNDVQKMRRNDELSLAEVKDVAASIYHLALSEENKASGLFQKTGDTPSTVESENQNFSQSKSQELDFNSYDPNSFLNLGQIYDDDCSMKTFTETSEKHNPLKLDCKTLLENEHSFCATDCHETNQVVFDPSSMYDLNQPVSQISSLDSLTNKRTDQIEQNQLVSYSCTAEAPVSSAVTFVHQNQELPSFSSVAECSIRNILKTSSALTHSVQMNSDARQPDQASNPVVCDDLLSYAVSKGSVATSPLKTPQTLSYTSDCVERPALTSVLTCTDPVQPSNLNNLFQPVVIQNPVSSCTTFIPKTVASSVPCIGQAVFTTSMNELKTVQATPQAFGQKSSDSSQFALLNGKLVNVPLELVSSHDTSHPSVSELSDSQRMMQLISSETTNNEGVGVLSVSQPTISSVTGGQSVNAQAVNDQTLSTAVQLVKAIATNIEAIGQNSSTMNSDPSTTATNSFQSMNQETLTAAVEVVKVIVSTMQEASQQNMCKTTVQSKACTRPSETDSIPVFTTVTLPANISLEPVVLNNKNQENGEEFEIFQNQGVLTNESAHIQGGLVSQNNLSLSTEKALQNEYTDTNTTIQTNIENNILEDSSRVFLSPCINEERISANPLNGNYIGEDLLKKPESLERSEVSTIGQSVEHNSNNFVYNWQSSDQGNGQSKSDHNFDLFGVTALPESELLNMINPTTFE</sequence>
<dbReference type="InterPro" id="IPR008366">
    <property type="entry name" value="NFAT"/>
</dbReference>
<feature type="region of interest" description="Disordered" evidence="9">
    <location>
        <begin position="64"/>
        <end position="88"/>
    </location>
</feature>
<evidence type="ECO:0000256" key="9">
    <source>
        <dbReference type="SAM" id="MobiDB-lite"/>
    </source>
</evidence>
<evidence type="ECO:0000259" key="10">
    <source>
        <dbReference type="PROSITE" id="PS50254"/>
    </source>
</evidence>
<dbReference type="SMART" id="SM00429">
    <property type="entry name" value="IPT"/>
    <property type="match status" value="1"/>
</dbReference>
<evidence type="ECO:0000256" key="6">
    <source>
        <dbReference type="ARBA" id="ARBA00023125"/>
    </source>
</evidence>
<protein>
    <submittedName>
        <fullName evidence="12 13">Nuclear factor of activated T-cells 5-like</fullName>
    </submittedName>
</protein>
<feature type="domain" description="RHD" evidence="10">
    <location>
        <begin position="317"/>
        <end position="484"/>
    </location>
</feature>
<dbReference type="InterPro" id="IPR013783">
    <property type="entry name" value="Ig-like_fold"/>
</dbReference>
<dbReference type="InterPro" id="IPR014756">
    <property type="entry name" value="Ig_E-set"/>
</dbReference>
<dbReference type="PANTHER" id="PTHR12533:SF7">
    <property type="entry name" value="NFAT NUCLEAR FACTOR, ISOFORM B"/>
    <property type="match status" value="1"/>
</dbReference>
<dbReference type="RefSeq" id="XP_022240971.1">
    <property type="nucleotide sequence ID" value="XM_022385263.1"/>
</dbReference>
<keyword evidence="7" id="KW-0804">Transcription</keyword>
<feature type="region of interest" description="Disordered" evidence="9">
    <location>
        <begin position="812"/>
        <end position="848"/>
    </location>
</feature>